<comment type="caution">
    <text evidence="1">The sequence shown here is derived from an EMBL/GenBank/DDBJ whole genome shotgun (WGS) entry which is preliminary data.</text>
</comment>
<evidence type="ECO:0000313" key="2">
    <source>
        <dbReference type="Proteomes" id="UP000249417"/>
    </source>
</evidence>
<name>A0A2W5N457_9BACT</name>
<dbReference type="EMBL" id="QFQB01000009">
    <property type="protein sequence ID" value="PZQ47884.1"/>
    <property type="molecule type" value="Genomic_DNA"/>
</dbReference>
<proteinExistence type="predicted"/>
<protein>
    <submittedName>
        <fullName evidence="1">Uncharacterized protein</fullName>
    </submittedName>
</protein>
<sequence>MCGSIFLDVNYGPEASKKIGFEHLPNLGRIFAEHKNVRLFNDGPFQVTVAVHSEDEVKEIESFVKERGLKCDMSLGME</sequence>
<evidence type="ECO:0000313" key="1">
    <source>
        <dbReference type="EMBL" id="PZQ47884.1"/>
    </source>
</evidence>
<reference evidence="1 2" key="1">
    <citation type="submission" date="2017-08" db="EMBL/GenBank/DDBJ databases">
        <title>Infants hospitalized years apart are colonized by the same room-sourced microbial strains.</title>
        <authorList>
            <person name="Brooks B."/>
            <person name="Olm M.R."/>
            <person name="Firek B.A."/>
            <person name="Baker R."/>
            <person name="Thomas B.C."/>
            <person name="Morowitz M.J."/>
            <person name="Banfield J.F."/>
        </authorList>
    </citation>
    <scope>NUCLEOTIDE SEQUENCE [LARGE SCALE GENOMIC DNA]</scope>
    <source>
        <strain evidence="1">S2_005_002_R2_29</strain>
    </source>
</reference>
<organism evidence="1 2">
    <name type="scientific">Micavibrio aeruginosavorus</name>
    <dbReference type="NCBI Taxonomy" id="349221"/>
    <lineage>
        <taxon>Bacteria</taxon>
        <taxon>Pseudomonadati</taxon>
        <taxon>Bdellovibrionota</taxon>
        <taxon>Bdellovibrionia</taxon>
        <taxon>Bdellovibrionales</taxon>
        <taxon>Pseudobdellovibrionaceae</taxon>
        <taxon>Micavibrio</taxon>
    </lineage>
</organism>
<gene>
    <name evidence="1" type="ORF">DI551_02665</name>
</gene>
<accession>A0A2W5N457</accession>
<dbReference type="AlphaFoldDB" id="A0A2W5N457"/>
<dbReference type="Proteomes" id="UP000249417">
    <property type="component" value="Unassembled WGS sequence"/>
</dbReference>